<feature type="binding site" evidence="9">
    <location>
        <position position="87"/>
    </location>
    <ligand>
        <name>substrate</name>
    </ligand>
</feature>
<feature type="binding site" evidence="9">
    <location>
        <position position="17"/>
    </location>
    <ligand>
        <name>ATP</name>
        <dbReference type="ChEBI" id="CHEBI:30616"/>
    </ligand>
</feature>
<dbReference type="HAMAP" id="MF_00151">
    <property type="entry name" value="PPAT_bact"/>
    <property type="match status" value="1"/>
</dbReference>
<dbReference type="GO" id="GO:0005737">
    <property type="term" value="C:cytoplasm"/>
    <property type="evidence" value="ECO:0007669"/>
    <property type="project" value="UniProtKB-SubCell"/>
</dbReference>
<name>A0A9Q7A9P3_9BACT</name>
<dbReference type="InterPro" id="IPR014729">
    <property type="entry name" value="Rossmann-like_a/b/a_fold"/>
</dbReference>
<dbReference type="Proteomes" id="UP000671879">
    <property type="component" value="Chromosome"/>
</dbReference>
<feature type="binding site" evidence="9">
    <location>
        <position position="41"/>
    </location>
    <ligand>
        <name>substrate</name>
    </ligand>
</feature>
<accession>A0A9Q7A9P3</accession>
<comment type="catalytic activity">
    <reaction evidence="8 9">
        <text>(R)-4'-phosphopantetheine + ATP + H(+) = 3'-dephospho-CoA + diphosphate</text>
        <dbReference type="Rhea" id="RHEA:19801"/>
        <dbReference type="ChEBI" id="CHEBI:15378"/>
        <dbReference type="ChEBI" id="CHEBI:30616"/>
        <dbReference type="ChEBI" id="CHEBI:33019"/>
        <dbReference type="ChEBI" id="CHEBI:57328"/>
        <dbReference type="ChEBI" id="CHEBI:61723"/>
        <dbReference type="EC" id="2.7.7.3"/>
    </reaction>
</comment>
<dbReference type="PANTHER" id="PTHR21342">
    <property type="entry name" value="PHOSPHOPANTETHEINE ADENYLYLTRANSFERASE"/>
    <property type="match status" value="1"/>
</dbReference>
<keyword evidence="5 9" id="KW-0067">ATP-binding</keyword>
<dbReference type="Pfam" id="PF01467">
    <property type="entry name" value="CTP_transf_like"/>
    <property type="match status" value="1"/>
</dbReference>
<keyword evidence="7 9" id="KW-0173">Coenzyme A biosynthesis</keyword>
<comment type="subcellular location">
    <subcellularLocation>
        <location evidence="9">Cytoplasm</location>
    </subcellularLocation>
</comment>
<evidence type="ECO:0000313" key="11">
    <source>
        <dbReference type="EMBL" id="QTX32926.1"/>
    </source>
</evidence>
<dbReference type="PRINTS" id="PR01020">
    <property type="entry name" value="LPSBIOSNTHSS"/>
</dbReference>
<organism evidence="11 12">
    <name type="scientific">Aminithiophilus ramosus</name>
    <dbReference type="NCBI Taxonomy" id="3029084"/>
    <lineage>
        <taxon>Bacteria</taxon>
        <taxon>Thermotogati</taxon>
        <taxon>Synergistota</taxon>
        <taxon>Synergistia</taxon>
        <taxon>Synergistales</taxon>
        <taxon>Aminithiophilaceae</taxon>
        <taxon>Aminithiophilus</taxon>
    </lineage>
</organism>
<keyword evidence="3 9" id="KW-0548">Nucleotidyltransferase</keyword>
<feature type="binding site" evidence="9">
    <location>
        <position position="98"/>
    </location>
    <ligand>
        <name>ATP</name>
        <dbReference type="ChEBI" id="CHEBI:30616"/>
    </ligand>
</feature>
<dbReference type="NCBIfam" id="TIGR00125">
    <property type="entry name" value="cyt_tran_rel"/>
    <property type="match status" value="1"/>
</dbReference>
<keyword evidence="6 9" id="KW-0460">Magnesium</keyword>
<evidence type="ECO:0000256" key="2">
    <source>
        <dbReference type="ARBA" id="ARBA00022679"/>
    </source>
</evidence>
<comment type="subunit">
    <text evidence="9">Homohexamer.</text>
</comment>
<dbReference type="EC" id="2.7.7.3" evidence="9"/>
<evidence type="ECO:0000256" key="4">
    <source>
        <dbReference type="ARBA" id="ARBA00022741"/>
    </source>
</evidence>
<proteinExistence type="inferred from homology"/>
<dbReference type="GO" id="GO:0015937">
    <property type="term" value="P:coenzyme A biosynthetic process"/>
    <property type="evidence" value="ECO:0007669"/>
    <property type="project" value="UniProtKB-UniRule"/>
</dbReference>
<feature type="binding site" evidence="9">
    <location>
        <begin position="9"/>
        <end position="10"/>
    </location>
    <ligand>
        <name>ATP</name>
        <dbReference type="ChEBI" id="CHEBI:30616"/>
    </ligand>
</feature>
<dbReference type="PANTHER" id="PTHR21342:SF1">
    <property type="entry name" value="PHOSPHOPANTETHEINE ADENYLYLTRANSFERASE"/>
    <property type="match status" value="1"/>
</dbReference>
<dbReference type="AlphaFoldDB" id="A0A9Q7A9P3"/>
<keyword evidence="2 9" id="KW-0808">Transferase</keyword>
<evidence type="ECO:0000256" key="1">
    <source>
        <dbReference type="ARBA" id="ARBA00022490"/>
    </source>
</evidence>
<reference evidence="12" key="1">
    <citation type="submission" date="2021-04" db="EMBL/GenBank/DDBJ databases">
        <title>A novel Synergistetes isolate from a pyrite-forming mixed culture.</title>
        <authorList>
            <person name="Bunk B."/>
            <person name="Sproer C."/>
            <person name="Spring S."/>
            <person name="Pester M."/>
        </authorList>
    </citation>
    <scope>NUCLEOTIDE SEQUENCE [LARGE SCALE GENOMIC DNA]</scope>
    <source>
        <strain evidence="12">J.5.4.2-T.3.5.2</strain>
    </source>
</reference>
<dbReference type="InterPro" id="IPR001980">
    <property type="entry name" value="PPAT"/>
</dbReference>
<evidence type="ECO:0000256" key="9">
    <source>
        <dbReference type="HAMAP-Rule" id="MF_00151"/>
    </source>
</evidence>
<keyword evidence="1 9" id="KW-0963">Cytoplasm</keyword>
<evidence type="ECO:0000256" key="5">
    <source>
        <dbReference type="ARBA" id="ARBA00022840"/>
    </source>
</evidence>
<dbReference type="SUPFAM" id="SSF52374">
    <property type="entry name" value="Nucleotidylyl transferase"/>
    <property type="match status" value="1"/>
</dbReference>
<dbReference type="GO" id="GO:0005524">
    <property type="term" value="F:ATP binding"/>
    <property type="evidence" value="ECO:0007669"/>
    <property type="project" value="UniProtKB-KW"/>
</dbReference>
<dbReference type="KEGG" id="aram:KAR29_03155"/>
<evidence type="ECO:0000259" key="10">
    <source>
        <dbReference type="Pfam" id="PF01467"/>
    </source>
</evidence>
<feature type="domain" description="Cytidyltransferase-like" evidence="10">
    <location>
        <begin position="5"/>
        <end position="133"/>
    </location>
</feature>
<keyword evidence="4 9" id="KW-0547">Nucleotide-binding</keyword>
<feature type="binding site" evidence="9">
    <location>
        <begin position="123"/>
        <end position="129"/>
    </location>
    <ligand>
        <name>ATP</name>
        <dbReference type="ChEBI" id="CHEBI:30616"/>
    </ligand>
</feature>
<protein>
    <recommendedName>
        <fullName evidence="9">Phosphopantetheine adenylyltransferase</fullName>
        <ecNumber evidence="9">2.7.7.3</ecNumber>
    </recommendedName>
    <alternativeName>
        <fullName evidence="9">Dephospho-CoA pyrophosphorylase</fullName>
    </alternativeName>
    <alternativeName>
        <fullName evidence="9">Pantetheine-phosphate adenylyltransferase</fullName>
        <shortName evidence="9">PPAT</shortName>
    </alternativeName>
</protein>
<gene>
    <name evidence="9 11" type="primary">coaD</name>
    <name evidence="11" type="ORF">KAR29_03155</name>
</gene>
<evidence type="ECO:0000256" key="3">
    <source>
        <dbReference type="ARBA" id="ARBA00022695"/>
    </source>
</evidence>
<dbReference type="RefSeq" id="WP_274374191.1">
    <property type="nucleotide sequence ID" value="NZ_CP072943.1"/>
</dbReference>
<evidence type="ECO:0000256" key="8">
    <source>
        <dbReference type="ARBA" id="ARBA00029346"/>
    </source>
</evidence>
<dbReference type="GO" id="GO:0004595">
    <property type="term" value="F:pantetheine-phosphate adenylyltransferase activity"/>
    <property type="evidence" value="ECO:0007669"/>
    <property type="project" value="UniProtKB-UniRule"/>
</dbReference>
<feature type="binding site" evidence="9">
    <location>
        <position position="9"/>
    </location>
    <ligand>
        <name>substrate</name>
    </ligand>
</feature>
<comment type="function">
    <text evidence="9">Reversibly transfers an adenylyl group from ATP to 4'-phosphopantetheine, yielding dephospho-CoA (dPCoA) and pyrophosphate.</text>
</comment>
<feature type="binding site" evidence="9">
    <location>
        <position position="73"/>
    </location>
    <ligand>
        <name>substrate</name>
    </ligand>
</feature>
<feature type="site" description="Transition state stabilizer" evidence="9">
    <location>
        <position position="17"/>
    </location>
</feature>
<dbReference type="Gene3D" id="3.40.50.620">
    <property type="entry name" value="HUPs"/>
    <property type="match status" value="1"/>
</dbReference>
<comment type="pathway">
    <text evidence="9">Cofactor biosynthesis; coenzyme A biosynthesis; CoA from (R)-pantothenate: step 4/5.</text>
</comment>
<dbReference type="EMBL" id="CP072943">
    <property type="protein sequence ID" value="QTX32926.1"/>
    <property type="molecule type" value="Genomic_DNA"/>
</dbReference>
<comment type="cofactor">
    <cofactor evidence="9">
        <name>Mg(2+)</name>
        <dbReference type="ChEBI" id="CHEBI:18420"/>
    </cofactor>
</comment>
<sequence length="164" mass="18877">MIRAVYPGSFDPITNGHIYIAERAASLFDELIFAILVNPQKQSTFSVDERQSMAREALSHLPNVEVTFFEGLLVDFMRREQSRIVIRGLRALSDFEYEFQLSLMNRQLAPEIETLFIVTDARYSYLSSRAVKEVFHFGGAIADMVPPGVFRRLREHFPDKSLRS</sequence>
<evidence type="ECO:0000256" key="6">
    <source>
        <dbReference type="ARBA" id="ARBA00022842"/>
    </source>
</evidence>
<dbReference type="NCBIfam" id="TIGR01510">
    <property type="entry name" value="coaD_prev_kdtB"/>
    <property type="match status" value="1"/>
</dbReference>
<dbReference type="CDD" id="cd02163">
    <property type="entry name" value="PPAT"/>
    <property type="match status" value="1"/>
</dbReference>
<evidence type="ECO:0000256" key="7">
    <source>
        <dbReference type="ARBA" id="ARBA00022993"/>
    </source>
</evidence>
<keyword evidence="12" id="KW-1185">Reference proteome</keyword>
<comment type="similarity">
    <text evidence="9">Belongs to the bacterial CoaD family.</text>
</comment>
<evidence type="ECO:0000313" key="12">
    <source>
        <dbReference type="Proteomes" id="UP000671879"/>
    </source>
</evidence>
<feature type="binding site" evidence="9">
    <location>
        <begin position="88"/>
        <end position="90"/>
    </location>
    <ligand>
        <name>ATP</name>
        <dbReference type="ChEBI" id="CHEBI:30616"/>
    </ligand>
</feature>
<dbReference type="InterPro" id="IPR004821">
    <property type="entry name" value="Cyt_trans-like"/>
</dbReference>